<evidence type="ECO:0000313" key="12">
    <source>
        <dbReference type="Proteomes" id="UP000772434"/>
    </source>
</evidence>
<name>A0A9P5U7L6_9AGAR</name>
<dbReference type="OrthoDB" id="406631at2759"/>
<dbReference type="Pfam" id="PF26410">
    <property type="entry name" value="GH5_mannosidase"/>
    <property type="match status" value="1"/>
</dbReference>
<evidence type="ECO:0000256" key="9">
    <source>
        <dbReference type="SAM" id="SignalP"/>
    </source>
</evidence>
<dbReference type="InterPro" id="IPR045053">
    <property type="entry name" value="MAN-like"/>
</dbReference>
<dbReference type="InterPro" id="IPR017853">
    <property type="entry name" value="GH"/>
</dbReference>
<keyword evidence="12" id="KW-1185">Reference proteome</keyword>
<dbReference type="Gene3D" id="3.20.20.80">
    <property type="entry name" value="Glycosidases"/>
    <property type="match status" value="1"/>
</dbReference>
<gene>
    <name evidence="11" type="ORF">BDP27DRAFT_1326039</name>
</gene>
<keyword evidence="8" id="KW-0326">Glycosidase</keyword>
<evidence type="ECO:0000256" key="4">
    <source>
        <dbReference type="ARBA" id="ARBA00012706"/>
    </source>
</evidence>
<evidence type="ECO:0000256" key="5">
    <source>
        <dbReference type="ARBA" id="ARBA00022525"/>
    </source>
</evidence>
<dbReference type="GO" id="GO:0016985">
    <property type="term" value="F:mannan endo-1,4-beta-mannosidase activity"/>
    <property type="evidence" value="ECO:0007669"/>
    <property type="project" value="UniProtKB-EC"/>
</dbReference>
<dbReference type="EMBL" id="JADNRY010000054">
    <property type="protein sequence ID" value="KAF9069121.1"/>
    <property type="molecule type" value="Genomic_DNA"/>
</dbReference>
<evidence type="ECO:0000259" key="10">
    <source>
        <dbReference type="Pfam" id="PF26410"/>
    </source>
</evidence>
<dbReference type="EC" id="3.2.1.78" evidence="4"/>
<dbReference type="PANTHER" id="PTHR31451:SF39">
    <property type="entry name" value="MANNAN ENDO-1,4-BETA-MANNOSIDASE 1"/>
    <property type="match status" value="1"/>
</dbReference>
<evidence type="ECO:0000313" key="11">
    <source>
        <dbReference type="EMBL" id="KAF9069121.1"/>
    </source>
</evidence>
<evidence type="ECO:0000256" key="2">
    <source>
        <dbReference type="ARBA" id="ARBA00004613"/>
    </source>
</evidence>
<feature type="signal peptide" evidence="9">
    <location>
        <begin position="1"/>
        <end position="24"/>
    </location>
</feature>
<protein>
    <recommendedName>
        <fullName evidence="4">mannan endo-1,4-beta-mannosidase</fullName>
        <ecNumber evidence="4">3.2.1.78</ecNumber>
    </recommendedName>
</protein>
<evidence type="ECO:0000256" key="8">
    <source>
        <dbReference type="ARBA" id="ARBA00023295"/>
    </source>
</evidence>
<dbReference type="GO" id="GO:0046355">
    <property type="term" value="P:mannan catabolic process"/>
    <property type="evidence" value="ECO:0007669"/>
    <property type="project" value="UniProtKB-ARBA"/>
</dbReference>
<accession>A0A9P5U7L6</accession>
<evidence type="ECO:0000256" key="6">
    <source>
        <dbReference type="ARBA" id="ARBA00022729"/>
    </source>
</evidence>
<reference evidence="11" key="1">
    <citation type="submission" date="2020-11" db="EMBL/GenBank/DDBJ databases">
        <authorList>
            <consortium name="DOE Joint Genome Institute"/>
            <person name="Ahrendt S."/>
            <person name="Riley R."/>
            <person name="Andreopoulos W."/>
            <person name="Labutti K."/>
            <person name="Pangilinan J."/>
            <person name="Ruiz-Duenas F.J."/>
            <person name="Barrasa J.M."/>
            <person name="Sanchez-Garcia M."/>
            <person name="Camarero S."/>
            <person name="Miyauchi S."/>
            <person name="Serrano A."/>
            <person name="Linde D."/>
            <person name="Babiker R."/>
            <person name="Drula E."/>
            <person name="Ayuso-Fernandez I."/>
            <person name="Pacheco R."/>
            <person name="Padilla G."/>
            <person name="Ferreira P."/>
            <person name="Barriuso J."/>
            <person name="Kellner H."/>
            <person name="Castanera R."/>
            <person name="Alfaro M."/>
            <person name="Ramirez L."/>
            <person name="Pisabarro A.G."/>
            <person name="Kuo A."/>
            <person name="Tritt A."/>
            <person name="Lipzen A."/>
            <person name="He G."/>
            <person name="Yan M."/>
            <person name="Ng V."/>
            <person name="Cullen D."/>
            <person name="Martin F."/>
            <person name="Rosso M.-N."/>
            <person name="Henrissat B."/>
            <person name="Hibbett D."/>
            <person name="Martinez A.T."/>
            <person name="Grigoriev I.V."/>
        </authorList>
    </citation>
    <scope>NUCLEOTIDE SEQUENCE</scope>
    <source>
        <strain evidence="11">AH 40177</strain>
    </source>
</reference>
<comment type="catalytic activity">
    <reaction evidence="1">
        <text>Random hydrolysis of (1-&gt;4)-beta-D-mannosidic linkages in mannans, galactomannans and glucomannans.</text>
        <dbReference type="EC" id="3.2.1.78"/>
    </reaction>
</comment>
<dbReference type="InterPro" id="IPR001547">
    <property type="entry name" value="Glyco_hydro_5"/>
</dbReference>
<evidence type="ECO:0000256" key="3">
    <source>
        <dbReference type="ARBA" id="ARBA00005641"/>
    </source>
</evidence>
<keyword evidence="6 9" id="KW-0732">Signal</keyword>
<feature type="chain" id="PRO_5040339541" description="mannan endo-1,4-beta-mannosidase" evidence="9">
    <location>
        <begin position="25"/>
        <end position="401"/>
    </location>
</feature>
<dbReference type="PANTHER" id="PTHR31451">
    <property type="match status" value="1"/>
</dbReference>
<dbReference type="SUPFAM" id="SSF51445">
    <property type="entry name" value="(Trans)glycosidases"/>
    <property type="match status" value="1"/>
</dbReference>
<organism evidence="11 12">
    <name type="scientific">Rhodocollybia butyracea</name>
    <dbReference type="NCBI Taxonomy" id="206335"/>
    <lineage>
        <taxon>Eukaryota</taxon>
        <taxon>Fungi</taxon>
        <taxon>Dikarya</taxon>
        <taxon>Basidiomycota</taxon>
        <taxon>Agaricomycotina</taxon>
        <taxon>Agaricomycetes</taxon>
        <taxon>Agaricomycetidae</taxon>
        <taxon>Agaricales</taxon>
        <taxon>Marasmiineae</taxon>
        <taxon>Omphalotaceae</taxon>
        <taxon>Rhodocollybia</taxon>
    </lineage>
</organism>
<evidence type="ECO:0000256" key="1">
    <source>
        <dbReference type="ARBA" id="ARBA00001678"/>
    </source>
</evidence>
<keyword evidence="5" id="KW-0964">Secreted</keyword>
<feature type="domain" description="Glycoside hydrolase family 5" evidence="10">
    <location>
        <begin position="29"/>
        <end position="236"/>
    </location>
</feature>
<evidence type="ECO:0000256" key="7">
    <source>
        <dbReference type="ARBA" id="ARBA00022801"/>
    </source>
</evidence>
<comment type="subcellular location">
    <subcellularLocation>
        <location evidence="2">Secreted</location>
    </subcellularLocation>
</comment>
<comment type="caution">
    <text evidence="11">The sequence shown here is derived from an EMBL/GenBank/DDBJ whole genome shotgun (WGS) entry which is preliminary data.</text>
</comment>
<dbReference type="Proteomes" id="UP000772434">
    <property type="component" value="Unassembled WGS sequence"/>
</dbReference>
<dbReference type="AlphaFoldDB" id="A0A9P5U7L6"/>
<sequence>MLASFFAFAAAIALSLSSSASVSALPSGFATTDGTRFSVDGKTLDFVGANSYWLPLLTTETDVHTSFQQMRDQGVKVVRTWGFNAINGSELAGALESNLTYYQLWNSSELDYVVETASQYGIKMIVTFTNNWHGSDLYLAWIAGNPTTHDVFFTDPKIVASYQRYVRTIVERYKDSPNVFAWELMNEARCGSDTYPSGPACVPGSETVLKWYKEQSDFVRSLDPFHMITTGGEGQFFWPGDTALASDFNFNGQAGEDFDRELFLDNIDFATYLIPGSGFDTEGWGIDWITNHSIGKSYHCLLAKKLFNFSAAATRANKPIILESLIYPSWVQHALDLKHAIMPWQFGALGLTEDGGNRLIKYADEILNGASPNDGLAIYKNNTAIWDIFANAALVQDSRSR</sequence>
<dbReference type="GO" id="GO:0005576">
    <property type="term" value="C:extracellular region"/>
    <property type="evidence" value="ECO:0007669"/>
    <property type="project" value="UniProtKB-SubCell"/>
</dbReference>
<comment type="similarity">
    <text evidence="3">Belongs to the glycosyl hydrolase 5 (cellulase A) family.</text>
</comment>
<keyword evidence="7 11" id="KW-0378">Hydrolase</keyword>
<proteinExistence type="inferred from homology"/>